<dbReference type="HOGENOM" id="CLU_173183_0_1_6"/>
<dbReference type="RefSeq" id="WP_013344811.1">
    <property type="nucleotide sequence ID" value="NC_014541.1"/>
</dbReference>
<dbReference type="Proteomes" id="UP000006683">
    <property type="component" value="Chromosome"/>
</dbReference>
<organism evidence="1 2">
    <name type="scientific">Ferrimonas balearica (strain DSM 9799 / CCM 4581 / KCTC 23876 / PAT)</name>
    <dbReference type="NCBI Taxonomy" id="550540"/>
    <lineage>
        <taxon>Bacteria</taxon>
        <taxon>Pseudomonadati</taxon>
        <taxon>Pseudomonadota</taxon>
        <taxon>Gammaproteobacteria</taxon>
        <taxon>Alteromonadales</taxon>
        <taxon>Ferrimonadaceae</taxon>
        <taxon>Ferrimonas</taxon>
    </lineage>
</organism>
<evidence type="ECO:0000313" key="2">
    <source>
        <dbReference type="Proteomes" id="UP000006683"/>
    </source>
</evidence>
<proteinExistence type="predicted"/>
<gene>
    <name evidence="1" type="ordered locus">Fbal_1299</name>
</gene>
<dbReference type="STRING" id="550540.Fbal_1299"/>
<protein>
    <submittedName>
        <fullName evidence="1">Bor family protein</fullName>
    </submittedName>
</protein>
<sequence length="104" mass="11366">MKKTMIMGAVLIGLTGCSTVTIKPDPTVVVNKTPSYEDSRHFFFWGLAGEERVNVSEVCEGQPAQMQSQQTFLDGLFGGLTLGIYAPHSVKVWCQDTVINKEGV</sequence>
<keyword evidence="2" id="KW-1185">Reference proteome</keyword>
<dbReference type="PROSITE" id="PS51257">
    <property type="entry name" value="PROKAR_LIPOPROTEIN"/>
    <property type="match status" value="1"/>
</dbReference>
<dbReference type="KEGG" id="fbl:Fbal_1299"/>
<dbReference type="eggNOG" id="ENOG5032U6W">
    <property type="taxonomic scope" value="Bacteria"/>
</dbReference>
<accession>E1SLX3</accession>
<name>E1SLX3_FERBD</name>
<dbReference type="Pfam" id="PF06291">
    <property type="entry name" value="Lambda_Bor"/>
    <property type="match status" value="1"/>
</dbReference>
<evidence type="ECO:0000313" key="1">
    <source>
        <dbReference type="EMBL" id="ADN75505.1"/>
    </source>
</evidence>
<dbReference type="AlphaFoldDB" id="E1SLX3"/>
<dbReference type="EMBL" id="CP002209">
    <property type="protein sequence ID" value="ADN75505.1"/>
    <property type="molecule type" value="Genomic_DNA"/>
</dbReference>
<dbReference type="OrthoDB" id="332829at2"/>
<dbReference type="InterPro" id="IPR010438">
    <property type="entry name" value="Lambda_Bor"/>
</dbReference>
<reference evidence="1 2" key="1">
    <citation type="journal article" date="2010" name="Stand. Genomic Sci.">
        <title>Complete genome sequence of Ferrimonas balearica type strain (PAT).</title>
        <authorList>
            <person name="Nolan M."/>
            <person name="Sikorski J."/>
            <person name="Davenport K."/>
            <person name="Lucas S."/>
            <person name="Glavina Del Rio T."/>
            <person name="Tice H."/>
            <person name="Cheng J."/>
            <person name="Goodwin L."/>
            <person name="Pitluck S."/>
            <person name="Liolios K."/>
            <person name="Ivanova N."/>
            <person name="Mavromatis K."/>
            <person name="Ovchinnikova G."/>
            <person name="Pati A."/>
            <person name="Chen A."/>
            <person name="Palaniappan K."/>
            <person name="Land M."/>
            <person name="Hauser L."/>
            <person name="Chang Y."/>
            <person name="Jeffries C."/>
            <person name="Tapia R."/>
            <person name="Brettin T."/>
            <person name="Detter J."/>
            <person name="Han C."/>
            <person name="Yasawong M."/>
            <person name="Rohde M."/>
            <person name="Tindall B."/>
            <person name="Goker M."/>
            <person name="Woyke T."/>
            <person name="Bristow J."/>
            <person name="Eisen J."/>
            <person name="Markowitz V."/>
            <person name="Hugenholtz P."/>
            <person name="Kyrpides N."/>
            <person name="Klenk H."/>
            <person name="Lapidus A."/>
        </authorList>
    </citation>
    <scope>NUCLEOTIDE SEQUENCE [LARGE SCALE GENOMIC DNA]</scope>
    <source>
        <strain evidence="2">DSM 9799 / CCM 4581 / KCTC 23876 / PAT</strain>
    </source>
</reference>
<dbReference type="GeneID" id="67181523"/>